<dbReference type="Gene3D" id="1.10.10.60">
    <property type="entry name" value="Homeodomain-like"/>
    <property type="match status" value="1"/>
</dbReference>
<dbReference type="GO" id="GO:0090506">
    <property type="term" value="P:axillary shoot meristem initiation"/>
    <property type="evidence" value="ECO:0007669"/>
    <property type="project" value="EnsemblPlants"/>
</dbReference>
<proteinExistence type="inferred from homology"/>
<evidence type="ECO:0000256" key="1">
    <source>
        <dbReference type="ARBA" id="ARBA00004123"/>
    </source>
</evidence>
<dbReference type="Gramene" id="KQJ85141">
    <property type="protein sequence ID" value="KQJ85141"/>
    <property type="gene ID" value="BRADI_5g25113v3"/>
</dbReference>
<comment type="subcellular location">
    <subcellularLocation>
        <location evidence="1 9 10">Nucleus</location>
    </subcellularLocation>
</comment>
<dbReference type="PROSITE" id="PS50071">
    <property type="entry name" value="HOMEOBOX_2"/>
    <property type="match status" value="1"/>
</dbReference>
<keyword evidence="4 9" id="KW-0238">DNA-binding</keyword>
<dbReference type="InterPro" id="IPR044555">
    <property type="entry name" value="WUSCHEL-like"/>
</dbReference>
<accession>A0A0Q3KYH2</accession>
<dbReference type="GO" id="GO:0003700">
    <property type="term" value="F:DNA-binding transcription factor activity"/>
    <property type="evidence" value="ECO:0007669"/>
    <property type="project" value="InterPro"/>
</dbReference>
<comment type="similarity">
    <text evidence="8">Belongs to the WUS homeobox family.</text>
</comment>
<dbReference type="CDD" id="cd00086">
    <property type="entry name" value="homeodomain"/>
    <property type="match status" value="1"/>
</dbReference>
<reference evidence="12 13" key="1">
    <citation type="journal article" date="2010" name="Nature">
        <title>Genome sequencing and analysis of the model grass Brachypodium distachyon.</title>
        <authorList>
            <consortium name="International Brachypodium Initiative"/>
        </authorList>
    </citation>
    <scope>NUCLEOTIDE SEQUENCE [LARGE SCALE GENOMIC DNA]</scope>
    <source>
        <strain evidence="12 13">Bd21</strain>
    </source>
</reference>
<evidence type="ECO:0000256" key="5">
    <source>
        <dbReference type="ARBA" id="ARBA00023155"/>
    </source>
</evidence>
<dbReference type="RefSeq" id="XP_024311863.1">
    <property type="nucleotide sequence ID" value="XM_024456095.1"/>
</dbReference>
<dbReference type="SMART" id="SM00389">
    <property type="entry name" value="HOX"/>
    <property type="match status" value="1"/>
</dbReference>
<keyword evidence="7 9" id="KW-0539">Nucleus</keyword>
<evidence type="ECO:0000256" key="6">
    <source>
        <dbReference type="ARBA" id="ARBA00023163"/>
    </source>
</evidence>
<protein>
    <recommendedName>
        <fullName evidence="11">Homeobox domain-containing protein</fullName>
    </recommendedName>
</protein>
<gene>
    <name evidence="13" type="primary">LOC112269400</name>
    <name evidence="12" type="ORF">BRADI_5g25113v3</name>
</gene>
<dbReference type="GO" id="GO:0005634">
    <property type="term" value="C:nucleus"/>
    <property type="evidence" value="ECO:0007669"/>
    <property type="project" value="UniProtKB-SubCell"/>
</dbReference>
<dbReference type="GeneID" id="112269400"/>
<evidence type="ECO:0000256" key="4">
    <source>
        <dbReference type="ARBA" id="ARBA00023125"/>
    </source>
</evidence>
<dbReference type="GO" id="GO:0003677">
    <property type="term" value="F:DNA binding"/>
    <property type="evidence" value="ECO:0007669"/>
    <property type="project" value="UniProtKB-UniRule"/>
</dbReference>
<dbReference type="EMBL" id="CM000884">
    <property type="protein sequence ID" value="KQJ85141.1"/>
    <property type="molecule type" value="Genomic_DNA"/>
</dbReference>
<dbReference type="Pfam" id="PF00046">
    <property type="entry name" value="Homeodomain"/>
    <property type="match status" value="1"/>
</dbReference>
<reference evidence="13" key="3">
    <citation type="submission" date="2018-08" db="UniProtKB">
        <authorList>
            <consortium name="EnsemblPlants"/>
        </authorList>
    </citation>
    <scope>IDENTIFICATION</scope>
    <source>
        <strain evidence="13">cv. Bd21</strain>
    </source>
</reference>
<dbReference type="STRING" id="15368.A0A0Q3KYH2"/>
<reference evidence="12" key="2">
    <citation type="submission" date="2017-06" db="EMBL/GenBank/DDBJ databases">
        <title>WGS assembly of Brachypodium distachyon.</title>
        <authorList>
            <consortium name="The International Brachypodium Initiative"/>
            <person name="Lucas S."/>
            <person name="Harmon-Smith M."/>
            <person name="Lail K."/>
            <person name="Tice H."/>
            <person name="Grimwood J."/>
            <person name="Bruce D."/>
            <person name="Barry K."/>
            <person name="Shu S."/>
            <person name="Lindquist E."/>
            <person name="Wang M."/>
            <person name="Pitluck S."/>
            <person name="Vogel J.P."/>
            <person name="Garvin D.F."/>
            <person name="Mockler T.C."/>
            <person name="Schmutz J."/>
            <person name="Rokhsar D."/>
            <person name="Bevan M.W."/>
        </authorList>
    </citation>
    <scope>NUCLEOTIDE SEQUENCE</scope>
    <source>
        <strain evidence="12">Bd21</strain>
    </source>
</reference>
<evidence type="ECO:0000256" key="9">
    <source>
        <dbReference type="PROSITE-ProRule" id="PRU00108"/>
    </source>
</evidence>
<dbReference type="GO" id="GO:0045892">
    <property type="term" value="P:negative regulation of DNA-templated transcription"/>
    <property type="evidence" value="ECO:0007669"/>
    <property type="project" value="EnsemblPlants"/>
</dbReference>
<evidence type="ECO:0000313" key="12">
    <source>
        <dbReference type="EMBL" id="KQJ85141.1"/>
    </source>
</evidence>
<dbReference type="Proteomes" id="UP000008810">
    <property type="component" value="Chromosome 5"/>
</dbReference>
<evidence type="ECO:0000313" key="13">
    <source>
        <dbReference type="EnsemblPlants" id="KQJ85141"/>
    </source>
</evidence>
<sequence length="295" mass="31826">MDGAAANGGQAAPCRASGTRWTPTAEQVRILRELYYGLGIRSPNAEQIQRIAGRLRQYGRIEGKNVFYWFQNHKARERHKKRLTTIDVSPNNNDSNNNCSNNASILSLSPSSGAAAGLYGAGSNGGGGSAHLQMDANASATCWDVGSNAAMANDRSFMQLLQEQDYMGVRTSTAAMAPTPWPACFPAFSPYQPPPAREPETLPLFPTGGGSSGGHQEIVNGVHGGSYQLLQSNSQQLCWGQQHHHHHQLLLQEQQNYQYSSYSSNNQLMMPTQDAAAAASLELTLSSHYPAGSSM</sequence>
<keyword evidence="14" id="KW-1185">Reference proteome</keyword>
<evidence type="ECO:0000256" key="8">
    <source>
        <dbReference type="ARBA" id="ARBA00024040"/>
    </source>
</evidence>
<dbReference type="SUPFAM" id="SSF46689">
    <property type="entry name" value="Homeodomain-like"/>
    <property type="match status" value="1"/>
</dbReference>
<dbReference type="EnsemblPlants" id="KQJ85141">
    <property type="protein sequence ID" value="KQJ85141"/>
    <property type="gene ID" value="BRADI_5g25113v3"/>
</dbReference>
<evidence type="ECO:0000313" key="14">
    <source>
        <dbReference type="Proteomes" id="UP000008810"/>
    </source>
</evidence>
<organism evidence="12">
    <name type="scientific">Brachypodium distachyon</name>
    <name type="common">Purple false brome</name>
    <name type="synonym">Trachynia distachya</name>
    <dbReference type="NCBI Taxonomy" id="15368"/>
    <lineage>
        <taxon>Eukaryota</taxon>
        <taxon>Viridiplantae</taxon>
        <taxon>Streptophyta</taxon>
        <taxon>Embryophyta</taxon>
        <taxon>Tracheophyta</taxon>
        <taxon>Spermatophyta</taxon>
        <taxon>Magnoliopsida</taxon>
        <taxon>Liliopsida</taxon>
        <taxon>Poales</taxon>
        <taxon>Poaceae</taxon>
        <taxon>BOP clade</taxon>
        <taxon>Pooideae</taxon>
        <taxon>Stipodae</taxon>
        <taxon>Brachypodieae</taxon>
        <taxon>Brachypodium</taxon>
    </lineage>
</organism>
<dbReference type="GO" id="GO:0099402">
    <property type="term" value="P:plant organ development"/>
    <property type="evidence" value="ECO:0007669"/>
    <property type="project" value="InterPro"/>
</dbReference>
<name>A0A0Q3KYH2_BRADI</name>
<keyword evidence="5 9" id="KW-0371">Homeobox</keyword>
<feature type="domain" description="Homeobox" evidence="11">
    <location>
        <begin position="14"/>
        <end position="80"/>
    </location>
</feature>
<feature type="DNA-binding region" description="Homeobox" evidence="9">
    <location>
        <begin position="16"/>
        <end position="81"/>
    </location>
</feature>
<evidence type="ECO:0000256" key="3">
    <source>
        <dbReference type="ARBA" id="ARBA00023015"/>
    </source>
</evidence>
<dbReference type="InterPro" id="IPR001356">
    <property type="entry name" value="HD"/>
</dbReference>
<keyword evidence="3" id="KW-0805">Transcription regulation</keyword>
<evidence type="ECO:0000256" key="2">
    <source>
        <dbReference type="ARBA" id="ARBA00022473"/>
    </source>
</evidence>
<keyword evidence="2" id="KW-0217">Developmental protein</keyword>
<dbReference type="OrthoDB" id="773671at2759"/>
<evidence type="ECO:0000256" key="10">
    <source>
        <dbReference type="RuleBase" id="RU000682"/>
    </source>
</evidence>
<keyword evidence="6" id="KW-0804">Transcription</keyword>
<dbReference type="PANTHER" id="PTHR45940:SF2">
    <property type="entry name" value="WUSCHEL-RELATED HOMEOBOX 1"/>
    <property type="match status" value="1"/>
</dbReference>
<dbReference type="FunCoup" id="A0A0Q3KYH2">
    <property type="interactions" value="34"/>
</dbReference>
<evidence type="ECO:0000259" key="11">
    <source>
        <dbReference type="PROSITE" id="PS50071"/>
    </source>
</evidence>
<dbReference type="PANTHER" id="PTHR45940">
    <property type="entry name" value="WUSCHEL-RELATED HOMEOBOX 1-RELATED"/>
    <property type="match status" value="1"/>
</dbReference>
<dbReference type="AlphaFoldDB" id="A0A0Q3KYH2"/>
<dbReference type="InterPro" id="IPR009057">
    <property type="entry name" value="Homeodomain-like_sf"/>
</dbReference>
<dbReference type="KEGG" id="bdi:112269400"/>
<evidence type="ECO:0000256" key="7">
    <source>
        <dbReference type="ARBA" id="ARBA00023242"/>
    </source>
</evidence>